<reference evidence="2" key="2">
    <citation type="submission" date="2015-01" db="EMBL/GenBank/DDBJ databases">
        <title>Evolutionary Origins and Diversification of the Mycorrhizal Mutualists.</title>
        <authorList>
            <consortium name="DOE Joint Genome Institute"/>
            <consortium name="Mycorrhizal Genomics Consortium"/>
            <person name="Kohler A."/>
            <person name="Kuo A."/>
            <person name="Nagy L.G."/>
            <person name="Floudas D."/>
            <person name="Copeland A."/>
            <person name="Barry K.W."/>
            <person name="Cichocki N."/>
            <person name="Veneault-Fourrey C."/>
            <person name="LaButti K."/>
            <person name="Lindquist E.A."/>
            <person name="Lipzen A."/>
            <person name="Lundell T."/>
            <person name="Morin E."/>
            <person name="Murat C."/>
            <person name="Riley R."/>
            <person name="Ohm R."/>
            <person name="Sun H."/>
            <person name="Tunlid A."/>
            <person name="Henrissat B."/>
            <person name="Grigoriev I.V."/>
            <person name="Hibbett D.S."/>
            <person name="Martin F."/>
        </authorList>
    </citation>
    <scope>NUCLEOTIDE SEQUENCE [LARGE SCALE GENOMIC DNA]</scope>
    <source>
        <strain evidence="2">Ve08.2h10</strain>
    </source>
</reference>
<dbReference type="EMBL" id="KN830496">
    <property type="protein sequence ID" value="KIK72738.1"/>
    <property type="molecule type" value="Genomic_DNA"/>
</dbReference>
<evidence type="ECO:0000313" key="1">
    <source>
        <dbReference type="EMBL" id="KIK72738.1"/>
    </source>
</evidence>
<name>A0A0D0CB06_9AGAM</name>
<sequence>MHAEARARSPLSNKFGFTTLSVDLCSLWIRDDDSVVCNWDTKVVSLGYGIMPRARVWQGKKNRLDAERTDEPWYGRIERKENVSAGKKTRTTADNQNAESPKLEITRPTRSVSASWTWYL</sequence>
<evidence type="ECO:0000313" key="2">
    <source>
        <dbReference type="Proteomes" id="UP000054538"/>
    </source>
</evidence>
<dbReference type="InParanoid" id="A0A0D0CB06"/>
<gene>
    <name evidence="1" type="ORF">PAXRUDRAFT_29294</name>
</gene>
<accession>A0A0D0CB06</accession>
<reference evidence="1 2" key="1">
    <citation type="submission" date="2014-04" db="EMBL/GenBank/DDBJ databases">
        <authorList>
            <consortium name="DOE Joint Genome Institute"/>
            <person name="Kuo A."/>
            <person name="Kohler A."/>
            <person name="Jargeat P."/>
            <person name="Nagy L.G."/>
            <person name="Floudas D."/>
            <person name="Copeland A."/>
            <person name="Barry K.W."/>
            <person name="Cichocki N."/>
            <person name="Veneault-Fourrey C."/>
            <person name="LaButti K."/>
            <person name="Lindquist E.A."/>
            <person name="Lipzen A."/>
            <person name="Lundell T."/>
            <person name="Morin E."/>
            <person name="Murat C."/>
            <person name="Sun H."/>
            <person name="Tunlid A."/>
            <person name="Henrissat B."/>
            <person name="Grigoriev I.V."/>
            <person name="Hibbett D.S."/>
            <person name="Martin F."/>
            <person name="Nordberg H.P."/>
            <person name="Cantor M.N."/>
            <person name="Hua S.X."/>
        </authorList>
    </citation>
    <scope>NUCLEOTIDE SEQUENCE [LARGE SCALE GENOMIC DNA]</scope>
    <source>
        <strain evidence="1 2">Ve08.2h10</strain>
    </source>
</reference>
<dbReference type="Proteomes" id="UP000054538">
    <property type="component" value="Unassembled WGS sequence"/>
</dbReference>
<protein>
    <submittedName>
        <fullName evidence="1">Uncharacterized protein</fullName>
    </submittedName>
</protein>
<keyword evidence="2" id="KW-1185">Reference proteome</keyword>
<dbReference type="HOGENOM" id="CLU_2050387_0_0_1"/>
<dbReference type="AlphaFoldDB" id="A0A0D0CB06"/>
<proteinExistence type="predicted"/>
<organism evidence="1 2">
    <name type="scientific">Paxillus rubicundulus Ve08.2h10</name>
    <dbReference type="NCBI Taxonomy" id="930991"/>
    <lineage>
        <taxon>Eukaryota</taxon>
        <taxon>Fungi</taxon>
        <taxon>Dikarya</taxon>
        <taxon>Basidiomycota</taxon>
        <taxon>Agaricomycotina</taxon>
        <taxon>Agaricomycetes</taxon>
        <taxon>Agaricomycetidae</taxon>
        <taxon>Boletales</taxon>
        <taxon>Paxilineae</taxon>
        <taxon>Paxillaceae</taxon>
        <taxon>Paxillus</taxon>
    </lineage>
</organism>